<keyword evidence="3" id="KW-1003">Cell membrane</keyword>
<dbReference type="RefSeq" id="WP_195306015.1">
    <property type="nucleotide sequence ID" value="NZ_JADMSC010000058.1"/>
</dbReference>
<evidence type="ECO:0000256" key="4">
    <source>
        <dbReference type="ARBA" id="ARBA00022692"/>
    </source>
</evidence>
<proteinExistence type="inferred from homology"/>
<accession>A0AAW6FN48</accession>
<dbReference type="CDD" id="cd13127">
    <property type="entry name" value="MATE_tuaB_like"/>
    <property type="match status" value="1"/>
</dbReference>
<feature type="transmembrane region" description="Helical" evidence="7">
    <location>
        <begin position="42"/>
        <end position="65"/>
    </location>
</feature>
<feature type="transmembrane region" description="Helical" evidence="7">
    <location>
        <begin position="9"/>
        <end position="30"/>
    </location>
</feature>
<comment type="similarity">
    <text evidence="2">Belongs to the polysaccharide synthase family.</text>
</comment>
<evidence type="ECO:0000256" key="6">
    <source>
        <dbReference type="ARBA" id="ARBA00023136"/>
    </source>
</evidence>
<feature type="transmembrane region" description="Helical" evidence="7">
    <location>
        <begin position="323"/>
        <end position="344"/>
    </location>
</feature>
<feature type="transmembrane region" description="Helical" evidence="7">
    <location>
        <begin position="77"/>
        <end position="100"/>
    </location>
</feature>
<protein>
    <submittedName>
        <fullName evidence="8">Lipopolysaccharide biosynthesis protein</fullName>
    </submittedName>
</protein>
<dbReference type="Proteomes" id="UP001212263">
    <property type="component" value="Unassembled WGS sequence"/>
</dbReference>
<feature type="transmembrane region" description="Helical" evidence="7">
    <location>
        <begin position="167"/>
        <end position="186"/>
    </location>
</feature>
<feature type="transmembrane region" description="Helical" evidence="7">
    <location>
        <begin position="282"/>
        <end position="303"/>
    </location>
</feature>
<evidence type="ECO:0000256" key="3">
    <source>
        <dbReference type="ARBA" id="ARBA00022475"/>
    </source>
</evidence>
<feature type="transmembrane region" description="Helical" evidence="7">
    <location>
        <begin position="443"/>
        <end position="465"/>
    </location>
</feature>
<feature type="transmembrane region" description="Helical" evidence="7">
    <location>
        <begin position="106"/>
        <end position="129"/>
    </location>
</feature>
<comment type="subcellular location">
    <subcellularLocation>
        <location evidence="1">Cell membrane</location>
        <topology evidence="1">Multi-pass membrane protein</topology>
    </subcellularLocation>
</comment>
<reference evidence="8" key="1">
    <citation type="submission" date="2023-01" db="EMBL/GenBank/DDBJ databases">
        <title>Human gut microbiome strain richness.</title>
        <authorList>
            <person name="Chen-Liaw A."/>
        </authorList>
    </citation>
    <scope>NUCLEOTIDE SEQUENCE</scope>
    <source>
        <strain evidence="8">RTP21484st1_B7_RTP21484_190118</strain>
    </source>
</reference>
<dbReference type="InterPro" id="IPR050833">
    <property type="entry name" value="Poly_Biosynth_Transport"/>
</dbReference>
<evidence type="ECO:0000256" key="7">
    <source>
        <dbReference type="SAM" id="Phobius"/>
    </source>
</evidence>
<keyword evidence="6 7" id="KW-0472">Membrane</keyword>
<evidence type="ECO:0000256" key="1">
    <source>
        <dbReference type="ARBA" id="ARBA00004651"/>
    </source>
</evidence>
<dbReference type="AlphaFoldDB" id="A0AAW6FN48"/>
<evidence type="ECO:0000256" key="2">
    <source>
        <dbReference type="ARBA" id="ARBA00007430"/>
    </source>
</evidence>
<comment type="caution">
    <text evidence="8">The sequence shown here is derived from an EMBL/GenBank/DDBJ whole genome shotgun (WGS) entry which is preliminary data.</text>
</comment>
<dbReference type="GO" id="GO:0005886">
    <property type="term" value="C:plasma membrane"/>
    <property type="evidence" value="ECO:0007669"/>
    <property type="project" value="UniProtKB-SubCell"/>
</dbReference>
<sequence>MAKQAISGVVWSSVQRFGTMILSFVSNLVLTRLLTPDDFGSVGMLLFFITLATTFIDSGLGAAVIQKSNPTKEDYSTVFYSNIFLSAICYGGLYVAAPYIAGFYHIPFLTVLLRAEGLVLFLNAFTLIQTSILRKRMEFKVLALANIFGNIAGTLLGIGLALYGAGVWSLVGRMLVVSFFTAVWLWRSSDWKPGFIFSFKSFKELFSFGSFMLLASVVTSVSNNVQTLIIGRLFSSGTLGYYTQAKQLSDVPALSISSIIGQVAYPMFANIKEDKEAVGNKLLKWISVLAYLNSALMVLLIILARPLILFLYGERWSASTESFQILCFGGLFLALQDINYYVIAAFGASRKLFVNNFYQTVVGIFLKITGGWIGGINGLLWAMVLCTFIFYCVYAYLSSKLCNMSLFAQLWRVIKQILLAAVSGVLIYCLLKFVFPIDSITSVYVIQIILISIFYSIVFLFFSFISKSKELYYLAGLVQKKFSVYRKN</sequence>
<dbReference type="PANTHER" id="PTHR30250:SF10">
    <property type="entry name" value="LIPOPOLYSACCHARIDE BIOSYNTHESIS PROTEIN WZXC"/>
    <property type="match status" value="1"/>
</dbReference>
<feature type="transmembrane region" description="Helical" evidence="7">
    <location>
        <begin position="379"/>
        <end position="397"/>
    </location>
</feature>
<gene>
    <name evidence="8" type="ORF">PN645_16570</name>
</gene>
<evidence type="ECO:0000313" key="8">
    <source>
        <dbReference type="EMBL" id="MDB9224597.1"/>
    </source>
</evidence>
<feature type="transmembrane region" description="Helical" evidence="7">
    <location>
        <begin position="141"/>
        <end position="161"/>
    </location>
</feature>
<evidence type="ECO:0000256" key="5">
    <source>
        <dbReference type="ARBA" id="ARBA00022989"/>
    </source>
</evidence>
<dbReference type="EMBL" id="JAQMRD010000028">
    <property type="protein sequence ID" value="MDB9224597.1"/>
    <property type="molecule type" value="Genomic_DNA"/>
</dbReference>
<dbReference type="Pfam" id="PF13440">
    <property type="entry name" value="Polysacc_synt_3"/>
    <property type="match status" value="1"/>
</dbReference>
<organism evidence="8 9">
    <name type="scientific">Odoribacter splanchnicus</name>
    <dbReference type="NCBI Taxonomy" id="28118"/>
    <lineage>
        <taxon>Bacteria</taxon>
        <taxon>Pseudomonadati</taxon>
        <taxon>Bacteroidota</taxon>
        <taxon>Bacteroidia</taxon>
        <taxon>Bacteroidales</taxon>
        <taxon>Odoribacteraceae</taxon>
        <taxon>Odoribacter</taxon>
    </lineage>
</organism>
<feature type="transmembrane region" description="Helical" evidence="7">
    <location>
        <begin position="356"/>
        <end position="373"/>
    </location>
</feature>
<name>A0AAW6FN48_9BACT</name>
<dbReference type="PANTHER" id="PTHR30250">
    <property type="entry name" value="PST FAMILY PREDICTED COLANIC ACID TRANSPORTER"/>
    <property type="match status" value="1"/>
</dbReference>
<feature type="transmembrane region" description="Helical" evidence="7">
    <location>
        <begin position="417"/>
        <end position="437"/>
    </location>
</feature>
<keyword evidence="5 7" id="KW-1133">Transmembrane helix</keyword>
<evidence type="ECO:0000313" key="9">
    <source>
        <dbReference type="Proteomes" id="UP001212263"/>
    </source>
</evidence>
<keyword evidence="4 7" id="KW-0812">Transmembrane</keyword>